<dbReference type="Gene3D" id="3.40.1280.10">
    <property type="match status" value="1"/>
</dbReference>
<dbReference type="EMBL" id="KF900434">
    <property type="protein sequence ID" value="AIE94949.1"/>
    <property type="molecule type" value="Genomic_DNA"/>
</dbReference>
<proteinExistence type="predicted"/>
<dbReference type="InterPro" id="IPR029028">
    <property type="entry name" value="Alpha/beta_knot_MTases"/>
</dbReference>
<organism evidence="1">
    <name type="scientific">uncultured marine thaumarchaeote AD1000_54_F06</name>
    <dbReference type="NCBI Taxonomy" id="1455925"/>
    <lineage>
        <taxon>Archaea</taxon>
        <taxon>Nitrososphaerota</taxon>
        <taxon>environmental samples</taxon>
    </lineage>
</organism>
<evidence type="ECO:0000313" key="1">
    <source>
        <dbReference type="EMBL" id="AIE94949.1"/>
    </source>
</evidence>
<dbReference type="SUPFAM" id="SSF75217">
    <property type="entry name" value="alpha/beta knot"/>
    <property type="match status" value="1"/>
</dbReference>
<name>A0A075FUI5_9ARCH</name>
<dbReference type="InterPro" id="IPR029026">
    <property type="entry name" value="tRNA_m1G_MTases_N"/>
</dbReference>
<accession>A0A075FUI5</accession>
<reference evidence="1" key="1">
    <citation type="journal article" date="2014" name="Genome Biol. Evol.">
        <title>Pangenome evidence for extensive interdomain horizontal transfer affecting lineage core and shell genes in uncultured planktonic thaumarchaeota and euryarchaeota.</title>
        <authorList>
            <person name="Deschamps P."/>
            <person name="Zivanovic Y."/>
            <person name="Moreira D."/>
            <person name="Rodriguez-Valera F."/>
            <person name="Lopez-Garcia P."/>
        </authorList>
    </citation>
    <scope>NUCLEOTIDE SEQUENCE</scope>
</reference>
<protein>
    <submittedName>
        <fullName evidence="1">Uncharacterized protein</fullName>
    </submittedName>
</protein>
<sequence length="48" mass="5561">MIGGFQKGHFSNETQRIIEKSFSINDLSLEAHIVASRLVYEYEKTIFI</sequence>
<dbReference type="AlphaFoldDB" id="A0A075FUI5"/>